<evidence type="ECO:0000313" key="3">
    <source>
        <dbReference type="Proteomes" id="UP000199468"/>
    </source>
</evidence>
<keyword evidence="3" id="KW-1185">Reference proteome</keyword>
<organism evidence="2 3">
    <name type="scientific">Bosea robiniae</name>
    <dbReference type="NCBI Taxonomy" id="1036780"/>
    <lineage>
        <taxon>Bacteria</taxon>
        <taxon>Pseudomonadati</taxon>
        <taxon>Pseudomonadota</taxon>
        <taxon>Alphaproteobacteria</taxon>
        <taxon>Hyphomicrobiales</taxon>
        <taxon>Boseaceae</taxon>
        <taxon>Bosea</taxon>
    </lineage>
</organism>
<evidence type="ECO:0000313" key="2">
    <source>
        <dbReference type="EMBL" id="SDH64157.1"/>
    </source>
</evidence>
<reference evidence="2 3" key="1">
    <citation type="submission" date="2016-10" db="EMBL/GenBank/DDBJ databases">
        <authorList>
            <person name="Varghese N."/>
            <person name="Submissions S."/>
        </authorList>
    </citation>
    <scope>NUCLEOTIDE SEQUENCE [LARGE SCALE GENOMIC DNA]</scope>
    <source>
        <strain evidence="2 3">DSM 26672</strain>
    </source>
</reference>
<feature type="region of interest" description="Disordered" evidence="1">
    <location>
        <begin position="130"/>
        <end position="161"/>
    </location>
</feature>
<evidence type="ECO:0000256" key="1">
    <source>
        <dbReference type="SAM" id="MobiDB-lite"/>
    </source>
</evidence>
<comment type="caution">
    <text evidence="2">The sequence shown here is derived from an EMBL/GenBank/DDBJ whole genome shotgun (WGS) entry which is preliminary data.</text>
</comment>
<name>A0ABY0PBY0_9HYPH</name>
<dbReference type="EMBL" id="FNBZ01000010">
    <property type="protein sequence ID" value="SDH64157.1"/>
    <property type="molecule type" value="Genomic_DNA"/>
</dbReference>
<accession>A0ABY0PBY0</accession>
<sequence length="228" mass="24400">MLSTPSKGQTGAAAPFDPDRRPVGCGGRSAGTLVECIDAGEPARHDAQSYRCDGGSAGHAALAARPCPVRRDARQCPLVSGRAAARPGAAVDHRPCPGYPIAFEPGRYSRRRASHRLRRQCSAPVRTVPNQALSQGRPDERARASLPNGIAPMHAQTTSHSGRRLLMPHAPEWTQAGPRRPVAASCKAAPPLRGAMNTRSCKLYRPNRNCVVLSGISSRNCRPGWRQP</sequence>
<protein>
    <submittedName>
        <fullName evidence="2">Uncharacterized protein</fullName>
    </submittedName>
</protein>
<dbReference type="Proteomes" id="UP000199468">
    <property type="component" value="Unassembled WGS sequence"/>
</dbReference>
<proteinExistence type="predicted"/>
<feature type="region of interest" description="Disordered" evidence="1">
    <location>
        <begin position="1"/>
        <end position="24"/>
    </location>
</feature>
<gene>
    <name evidence="2" type="ORF">SAMN05421844_11068</name>
</gene>